<dbReference type="Gene3D" id="3.40.390.10">
    <property type="entry name" value="Collagenase (Catalytic Domain)"/>
    <property type="match status" value="1"/>
</dbReference>
<dbReference type="InterPro" id="IPR051489">
    <property type="entry name" value="ADAM_Metalloproteinase"/>
</dbReference>
<feature type="domain" description="Disintegrin" evidence="4">
    <location>
        <begin position="76"/>
        <end position="145"/>
    </location>
</feature>
<feature type="transmembrane region" description="Helical" evidence="3">
    <location>
        <begin position="235"/>
        <end position="257"/>
    </location>
</feature>
<evidence type="ECO:0000313" key="6">
    <source>
        <dbReference type="Proteomes" id="UP001208570"/>
    </source>
</evidence>
<keyword evidence="3" id="KW-1133">Transmembrane helix</keyword>
<keyword evidence="6" id="KW-1185">Reference proteome</keyword>
<dbReference type="GO" id="GO:0005886">
    <property type="term" value="C:plasma membrane"/>
    <property type="evidence" value="ECO:0007669"/>
    <property type="project" value="TreeGrafter"/>
</dbReference>
<keyword evidence="3" id="KW-0472">Membrane</keyword>
<dbReference type="SUPFAM" id="SSF57552">
    <property type="entry name" value="Blood coagulation inhibitor (disintegrin)"/>
    <property type="match status" value="1"/>
</dbReference>
<dbReference type="InterPro" id="IPR032029">
    <property type="entry name" value="ADAM17_MPD"/>
</dbReference>
<comment type="caution">
    <text evidence="5">The sequence shown here is derived from an EMBL/GenBank/DDBJ whole genome shotgun (WGS) entry which is preliminary data.</text>
</comment>
<dbReference type="AlphaFoldDB" id="A0AAD9NDP9"/>
<dbReference type="Proteomes" id="UP001208570">
    <property type="component" value="Unassembled WGS sequence"/>
</dbReference>
<dbReference type="Gene3D" id="4.10.70.30">
    <property type="match status" value="1"/>
</dbReference>
<sequence length="318" mass="35647">MAGVLSVVNDIYTKTDFGNSYRGTGFEIRSITVYTDPTSSPQFNRNQAKWPIQDFLNSFGKENWSSYCLAHLFTYQPFDGGVQVEDGEDCDAGIEGLRGLNSCCTSKCQLATTAKCSDVNSLCCQNCQFKAQGEECRAESKVTCEAVAMSDEDRGRTDRGKCQHGVCVRFCESNKLISCSCDQLDTACKYCCRSSVQSKCVPYTNNGGPFNMPDGRSCYAGVCVQGILKWMKDNIVIATIVISLVLYIPLCLIVFCIDRRIAKKEEEELEWHSRDNDQLIKDGDKKQIRQTYRRRRQPDKYTARSASGQLSVSEVVYN</sequence>
<feature type="region of interest" description="Disordered" evidence="2">
    <location>
        <begin position="282"/>
        <end position="318"/>
    </location>
</feature>
<evidence type="ECO:0000256" key="1">
    <source>
        <dbReference type="PROSITE-ProRule" id="PRU00068"/>
    </source>
</evidence>
<name>A0AAD9NDP9_9ANNE</name>
<proteinExistence type="predicted"/>
<evidence type="ECO:0000259" key="4">
    <source>
        <dbReference type="PROSITE" id="PS50214"/>
    </source>
</evidence>
<dbReference type="InterPro" id="IPR036436">
    <property type="entry name" value="Disintegrin_dom_sf"/>
</dbReference>
<evidence type="ECO:0000256" key="2">
    <source>
        <dbReference type="SAM" id="MobiDB-lite"/>
    </source>
</evidence>
<organism evidence="5 6">
    <name type="scientific">Paralvinella palmiformis</name>
    <dbReference type="NCBI Taxonomy" id="53620"/>
    <lineage>
        <taxon>Eukaryota</taxon>
        <taxon>Metazoa</taxon>
        <taxon>Spiralia</taxon>
        <taxon>Lophotrochozoa</taxon>
        <taxon>Annelida</taxon>
        <taxon>Polychaeta</taxon>
        <taxon>Sedentaria</taxon>
        <taxon>Canalipalpata</taxon>
        <taxon>Terebellida</taxon>
        <taxon>Terebelliformia</taxon>
        <taxon>Alvinellidae</taxon>
        <taxon>Paralvinella</taxon>
    </lineage>
</organism>
<dbReference type="PROSITE" id="PS50214">
    <property type="entry name" value="DISINTEGRIN_2"/>
    <property type="match status" value="1"/>
</dbReference>
<keyword evidence="3" id="KW-0812">Transmembrane</keyword>
<dbReference type="GO" id="GO:0004222">
    <property type="term" value="F:metalloendopeptidase activity"/>
    <property type="evidence" value="ECO:0007669"/>
    <property type="project" value="TreeGrafter"/>
</dbReference>
<gene>
    <name evidence="5" type="ORF">LSH36_40g03101</name>
</gene>
<dbReference type="GO" id="GO:0007219">
    <property type="term" value="P:Notch signaling pathway"/>
    <property type="evidence" value="ECO:0007669"/>
    <property type="project" value="TreeGrafter"/>
</dbReference>
<evidence type="ECO:0000256" key="3">
    <source>
        <dbReference type="SAM" id="Phobius"/>
    </source>
</evidence>
<dbReference type="GO" id="GO:0006509">
    <property type="term" value="P:membrane protein ectodomain proteolysis"/>
    <property type="evidence" value="ECO:0007669"/>
    <property type="project" value="TreeGrafter"/>
</dbReference>
<dbReference type="PANTHER" id="PTHR45702:SF6">
    <property type="entry name" value="DISINTEGRIN AND METALLOPROTEINASE DOMAIN-CONTAINING PROTEIN 17"/>
    <property type="match status" value="1"/>
</dbReference>
<comment type="caution">
    <text evidence="1">Lacks conserved residue(s) required for the propagation of feature annotation.</text>
</comment>
<dbReference type="PANTHER" id="PTHR45702">
    <property type="entry name" value="ADAM10/ADAM17 METALLOPEPTIDASE FAMILY MEMBER"/>
    <property type="match status" value="1"/>
</dbReference>
<dbReference type="EMBL" id="JAODUP010000040">
    <property type="protein sequence ID" value="KAK2166240.1"/>
    <property type="molecule type" value="Genomic_DNA"/>
</dbReference>
<protein>
    <recommendedName>
        <fullName evidence="4">Disintegrin domain-containing protein</fullName>
    </recommendedName>
</protein>
<dbReference type="SMART" id="SM00050">
    <property type="entry name" value="DISIN"/>
    <property type="match status" value="1"/>
</dbReference>
<dbReference type="InterPro" id="IPR024079">
    <property type="entry name" value="MetalloPept_cat_dom_sf"/>
</dbReference>
<accession>A0AAD9NDP9</accession>
<evidence type="ECO:0000313" key="5">
    <source>
        <dbReference type="EMBL" id="KAK2166240.1"/>
    </source>
</evidence>
<dbReference type="Pfam" id="PF16698">
    <property type="entry name" value="ADAM17_MPD"/>
    <property type="match status" value="1"/>
</dbReference>
<reference evidence="5" key="1">
    <citation type="journal article" date="2023" name="Mol. Biol. Evol.">
        <title>Third-Generation Sequencing Reveals the Adaptive Role of the Epigenome in Three Deep-Sea Polychaetes.</title>
        <authorList>
            <person name="Perez M."/>
            <person name="Aroh O."/>
            <person name="Sun Y."/>
            <person name="Lan Y."/>
            <person name="Juniper S.K."/>
            <person name="Young C.R."/>
            <person name="Angers B."/>
            <person name="Qian P.Y."/>
        </authorList>
    </citation>
    <scope>NUCLEOTIDE SEQUENCE</scope>
    <source>
        <strain evidence="5">P08H-3</strain>
    </source>
</reference>
<dbReference type="InterPro" id="IPR001762">
    <property type="entry name" value="Disintegrin_dom"/>
</dbReference>